<dbReference type="InterPro" id="IPR011250">
    <property type="entry name" value="OMP/PagP_B-barrel"/>
</dbReference>
<name>A0ABW7N5B2_9BACT</name>
<evidence type="ECO:0000313" key="3">
    <source>
        <dbReference type="EMBL" id="MFH6982773.1"/>
    </source>
</evidence>
<dbReference type="EMBL" id="JBIPKE010000013">
    <property type="protein sequence ID" value="MFH6982773.1"/>
    <property type="molecule type" value="Genomic_DNA"/>
</dbReference>
<dbReference type="InterPro" id="IPR027385">
    <property type="entry name" value="Beta-barrel_OMP"/>
</dbReference>
<evidence type="ECO:0000313" key="4">
    <source>
        <dbReference type="Proteomes" id="UP001610063"/>
    </source>
</evidence>
<comment type="caution">
    <text evidence="3">The sequence shown here is derived from an EMBL/GenBank/DDBJ whole genome shotgun (WGS) entry which is preliminary data.</text>
</comment>
<dbReference type="Gene3D" id="2.40.160.20">
    <property type="match status" value="1"/>
</dbReference>
<evidence type="ECO:0000259" key="2">
    <source>
        <dbReference type="Pfam" id="PF13505"/>
    </source>
</evidence>
<proteinExistence type="predicted"/>
<keyword evidence="1" id="KW-0732">Signal</keyword>
<dbReference type="RefSeq" id="WP_395416417.1">
    <property type="nucleotide sequence ID" value="NZ_JBIPKE010000013.1"/>
</dbReference>
<feature type="domain" description="Outer membrane protein beta-barrel" evidence="2">
    <location>
        <begin position="10"/>
        <end position="201"/>
    </location>
</feature>
<dbReference type="SUPFAM" id="SSF56925">
    <property type="entry name" value="OMPA-like"/>
    <property type="match status" value="1"/>
</dbReference>
<protein>
    <submittedName>
        <fullName evidence="3">Outer membrane beta-barrel protein</fullName>
    </submittedName>
</protein>
<dbReference type="Proteomes" id="UP001610063">
    <property type="component" value="Unassembled WGS sequence"/>
</dbReference>
<accession>A0ABW7N5B2</accession>
<evidence type="ECO:0000256" key="1">
    <source>
        <dbReference type="ARBA" id="ARBA00022729"/>
    </source>
</evidence>
<dbReference type="Pfam" id="PF13505">
    <property type="entry name" value="OMP_b-brl"/>
    <property type="match status" value="1"/>
</dbReference>
<keyword evidence="4" id="KW-1185">Reference proteome</keyword>
<reference evidence="3 4" key="1">
    <citation type="journal article" date="2013" name="Int. J. Syst. Evol. Microbiol.">
        <title>Marinoscillum luteum sp. nov., isolated from marine sediment.</title>
        <authorList>
            <person name="Cha I.T."/>
            <person name="Park S.J."/>
            <person name="Kim S.J."/>
            <person name="Kim J.G."/>
            <person name="Jung M.Y."/>
            <person name="Shin K.S."/>
            <person name="Kwon K.K."/>
            <person name="Yang S.H."/>
            <person name="Seo Y.S."/>
            <person name="Rhee S.K."/>
        </authorList>
    </citation>
    <scope>NUCLEOTIDE SEQUENCE [LARGE SCALE GENOMIC DNA]</scope>
    <source>
        <strain evidence="3 4">KCTC 23939</strain>
    </source>
</reference>
<gene>
    <name evidence="3" type="ORF">ACHKAR_04950</name>
</gene>
<organism evidence="3 4">
    <name type="scientific">Marinoscillum luteum</name>
    <dbReference type="NCBI Taxonomy" id="861051"/>
    <lineage>
        <taxon>Bacteria</taxon>
        <taxon>Pseudomonadati</taxon>
        <taxon>Bacteroidota</taxon>
        <taxon>Cytophagia</taxon>
        <taxon>Cytophagales</taxon>
        <taxon>Reichenbachiellaceae</taxon>
        <taxon>Marinoscillum</taxon>
    </lineage>
</organism>
<sequence length="275" mass="31240">MKKQAIIYFFLFLLGSFVMAQDFLSWQMNDRYFTAQAGFGFASYRGELKHNGSIQNEISNISLGVEARLLPKVGARIEIGRYSIRGHDRHAPDSSYAQQRNLSFSSTNYEISVQGIFYMKKYAGAYYKRHKVDPYLLAGVGATFISPTAELAGQQYNLYDLQTEDTEYSRFTMIFPVGAGLKWKINPFLNFTTEITYRFTLSDYLDDVSGNYPQNPGPGADLLSNRKDEVGVINQEAYDQLVPGAPRGDQQDKDAYLFLNLKFEFFLPPGLFKGK</sequence>